<organism evidence="2 3">
    <name type="scientific">Massilia soli</name>
    <dbReference type="NCBI Taxonomy" id="2792854"/>
    <lineage>
        <taxon>Bacteria</taxon>
        <taxon>Pseudomonadati</taxon>
        <taxon>Pseudomonadota</taxon>
        <taxon>Betaproteobacteria</taxon>
        <taxon>Burkholderiales</taxon>
        <taxon>Oxalobacteraceae</taxon>
        <taxon>Telluria group</taxon>
        <taxon>Massilia</taxon>
    </lineage>
</organism>
<keyword evidence="3" id="KW-1185">Reference proteome</keyword>
<gene>
    <name evidence="2" type="ORF">I4X03_001045</name>
</gene>
<keyword evidence="1" id="KW-1133">Transmembrane helix</keyword>
<name>A0ABS7SI12_9BURK</name>
<proteinExistence type="predicted"/>
<dbReference type="RefSeq" id="WP_223464456.1">
    <property type="nucleotide sequence ID" value="NZ_JAFBIL020000001.1"/>
</dbReference>
<dbReference type="Proteomes" id="UP000809349">
    <property type="component" value="Unassembled WGS sequence"/>
</dbReference>
<keyword evidence="1" id="KW-0812">Transmembrane</keyword>
<evidence type="ECO:0000256" key="1">
    <source>
        <dbReference type="SAM" id="Phobius"/>
    </source>
</evidence>
<feature type="transmembrane region" description="Helical" evidence="1">
    <location>
        <begin position="6"/>
        <end position="24"/>
    </location>
</feature>
<keyword evidence="1" id="KW-0472">Membrane</keyword>
<reference evidence="2 3" key="1">
    <citation type="submission" date="2021-08" db="EMBL/GenBank/DDBJ databases">
        <title>Massilia sp. R798.</title>
        <authorList>
            <person name="Baek J.H."/>
            <person name="Jung H.S."/>
            <person name="Kim K.R."/>
            <person name="Jeon C.O."/>
        </authorList>
    </citation>
    <scope>NUCLEOTIDE SEQUENCE [LARGE SCALE GENOMIC DNA]</scope>
    <source>
        <strain evidence="2 3">R798</strain>
    </source>
</reference>
<dbReference type="EMBL" id="JAFBIL020000001">
    <property type="protein sequence ID" value="MBZ2205843.1"/>
    <property type="molecule type" value="Genomic_DNA"/>
</dbReference>
<accession>A0ABS7SI12</accession>
<evidence type="ECO:0000313" key="2">
    <source>
        <dbReference type="EMBL" id="MBZ2205843.1"/>
    </source>
</evidence>
<protein>
    <submittedName>
        <fullName evidence="2">Uncharacterized protein</fullName>
    </submittedName>
</protein>
<sequence>MTDNLWVWVGALGVAGIVALYLAFHFSKQRWPRALAVTVAGAIVSVLIGDGSATIPILLTGVILAVCSAATSRS</sequence>
<evidence type="ECO:0000313" key="3">
    <source>
        <dbReference type="Proteomes" id="UP000809349"/>
    </source>
</evidence>
<comment type="caution">
    <text evidence="2">The sequence shown here is derived from an EMBL/GenBank/DDBJ whole genome shotgun (WGS) entry which is preliminary data.</text>
</comment>